<accession>A0ABP9DUW1</accession>
<sequence length="164" mass="17496">MAEYRRFDLNLWAEAPPERAGVLAAELTAAFTPYGTVRVEARGPYGKIPELLEFEVVLTPDAALADCAAAIGIVVEGEQALWSRQWGGRLLLPSVHTVTGSAVESARPPRFTEGQAVRGPDGPAVVGSAHTDGESWTYWVELPDGSLRYHPEADLASAGTRAPA</sequence>
<evidence type="ECO:0000313" key="2">
    <source>
        <dbReference type="EMBL" id="GAA4853733.1"/>
    </source>
</evidence>
<dbReference type="EMBL" id="BAABIS010000001">
    <property type="protein sequence ID" value="GAA4853733.1"/>
    <property type="molecule type" value="Genomic_DNA"/>
</dbReference>
<keyword evidence="3" id="KW-1185">Reference proteome</keyword>
<evidence type="ECO:0000313" key="3">
    <source>
        <dbReference type="Proteomes" id="UP001501752"/>
    </source>
</evidence>
<protein>
    <submittedName>
        <fullName evidence="2">Uncharacterized protein</fullName>
    </submittedName>
</protein>
<evidence type="ECO:0000256" key="1">
    <source>
        <dbReference type="SAM" id="MobiDB-lite"/>
    </source>
</evidence>
<name>A0ABP9DUW1_9ACTN</name>
<proteinExistence type="predicted"/>
<feature type="region of interest" description="Disordered" evidence="1">
    <location>
        <begin position="103"/>
        <end position="122"/>
    </location>
</feature>
<gene>
    <name evidence="2" type="ORF">GCM10023235_33800</name>
</gene>
<organism evidence="2 3">
    <name type="scientific">Kitasatospora terrestris</name>
    <dbReference type="NCBI Taxonomy" id="258051"/>
    <lineage>
        <taxon>Bacteria</taxon>
        <taxon>Bacillati</taxon>
        <taxon>Actinomycetota</taxon>
        <taxon>Actinomycetes</taxon>
        <taxon>Kitasatosporales</taxon>
        <taxon>Streptomycetaceae</taxon>
        <taxon>Kitasatospora</taxon>
    </lineage>
</organism>
<dbReference type="Proteomes" id="UP001501752">
    <property type="component" value="Unassembled WGS sequence"/>
</dbReference>
<reference evidence="3" key="1">
    <citation type="journal article" date="2019" name="Int. J. Syst. Evol. Microbiol.">
        <title>The Global Catalogue of Microorganisms (GCM) 10K type strain sequencing project: providing services to taxonomists for standard genome sequencing and annotation.</title>
        <authorList>
            <consortium name="The Broad Institute Genomics Platform"/>
            <consortium name="The Broad Institute Genome Sequencing Center for Infectious Disease"/>
            <person name="Wu L."/>
            <person name="Ma J."/>
        </authorList>
    </citation>
    <scope>NUCLEOTIDE SEQUENCE [LARGE SCALE GENOMIC DNA]</scope>
    <source>
        <strain evidence="3">JCM 13006</strain>
    </source>
</reference>
<dbReference type="RefSeq" id="WP_345697661.1">
    <property type="nucleotide sequence ID" value="NZ_BAABIS010000001.1"/>
</dbReference>
<comment type="caution">
    <text evidence="2">The sequence shown here is derived from an EMBL/GenBank/DDBJ whole genome shotgun (WGS) entry which is preliminary data.</text>
</comment>